<evidence type="ECO:0000313" key="1">
    <source>
        <dbReference type="EnsemblPlants" id="AVESA.00010b.r2.5CG0899280.2.CDS"/>
    </source>
</evidence>
<dbReference type="Proteomes" id="UP001732700">
    <property type="component" value="Chromosome 5C"/>
</dbReference>
<dbReference type="EnsemblPlants" id="AVESA.00010b.r2.5CG0899280.2">
    <property type="protein sequence ID" value="AVESA.00010b.r2.5CG0899280.2.CDS"/>
    <property type="gene ID" value="AVESA.00010b.r2.5CG0899280"/>
</dbReference>
<evidence type="ECO:0000313" key="2">
    <source>
        <dbReference type="Proteomes" id="UP001732700"/>
    </source>
</evidence>
<organism evidence="1 2">
    <name type="scientific">Avena sativa</name>
    <name type="common">Oat</name>
    <dbReference type="NCBI Taxonomy" id="4498"/>
    <lineage>
        <taxon>Eukaryota</taxon>
        <taxon>Viridiplantae</taxon>
        <taxon>Streptophyta</taxon>
        <taxon>Embryophyta</taxon>
        <taxon>Tracheophyta</taxon>
        <taxon>Spermatophyta</taxon>
        <taxon>Magnoliopsida</taxon>
        <taxon>Liliopsida</taxon>
        <taxon>Poales</taxon>
        <taxon>Poaceae</taxon>
        <taxon>BOP clade</taxon>
        <taxon>Pooideae</taxon>
        <taxon>Poodae</taxon>
        <taxon>Poeae</taxon>
        <taxon>Poeae Chloroplast Group 1 (Aveneae type)</taxon>
        <taxon>Aveninae</taxon>
        <taxon>Avena</taxon>
    </lineage>
</organism>
<accession>A0ACD5Y3V1</accession>
<sequence>MPPGSSGCGCRRHGASNLESSRPCCRTAPPWLCARCTLSNPPNVGVCGVCDAARPVEIDAAEESTGIPPPRRCERKKWERAASPDVVEVCADDCDAADGGDNRASAANKDKTFKIMTYNVWFREDIEVRTRMDALGDLIQYHNPDLICFQVQNSSLHYLVFSVSVCLIYIELQEITPYIYQLLQISNWWQEYKCSLSSEEAMRRHYYCMQLSRFPVKFYGGIPFSNSTMGRELCKVDVNPGQIINLMLATSHLESPCPAPPRWDQMHRRERIMQANEALRILGAYSNVIFCGDMNWDDKGDGPFPLPDGWVDSWLELKPGENGWTYDTEANAMLSGNRNQQERLDRFVCKLVDFEIKDIEIIGQDVIPGALYHKDKIVGKEFRKMDLHVLPSDHFGLVLSVSHRN</sequence>
<reference evidence="1" key="2">
    <citation type="submission" date="2025-09" db="UniProtKB">
        <authorList>
            <consortium name="EnsemblPlants"/>
        </authorList>
    </citation>
    <scope>IDENTIFICATION</scope>
</reference>
<reference evidence="1" key="1">
    <citation type="submission" date="2021-05" db="EMBL/GenBank/DDBJ databases">
        <authorList>
            <person name="Scholz U."/>
            <person name="Mascher M."/>
            <person name="Fiebig A."/>
        </authorList>
    </citation>
    <scope>NUCLEOTIDE SEQUENCE [LARGE SCALE GENOMIC DNA]</scope>
</reference>
<name>A0ACD5Y3V1_AVESA</name>
<proteinExistence type="predicted"/>
<keyword evidence="2" id="KW-1185">Reference proteome</keyword>
<protein>
    <submittedName>
        <fullName evidence="1">Uncharacterized protein</fullName>
    </submittedName>
</protein>